<dbReference type="Proteomes" id="UP001501509">
    <property type="component" value="Unassembled WGS sequence"/>
</dbReference>
<keyword evidence="3" id="KW-0804">Transcription</keyword>
<feature type="domain" description="HTH tetR-type" evidence="6">
    <location>
        <begin position="9"/>
        <end position="69"/>
    </location>
</feature>
<evidence type="ECO:0000313" key="7">
    <source>
        <dbReference type="EMBL" id="GAA2630736.1"/>
    </source>
</evidence>
<dbReference type="SUPFAM" id="SSF46689">
    <property type="entry name" value="Homeodomain-like"/>
    <property type="match status" value="1"/>
</dbReference>
<dbReference type="EMBL" id="BAAATD010000015">
    <property type="protein sequence ID" value="GAA2630736.1"/>
    <property type="molecule type" value="Genomic_DNA"/>
</dbReference>
<name>A0ABN3QMY3_9ACTN</name>
<evidence type="ECO:0000259" key="6">
    <source>
        <dbReference type="PROSITE" id="PS50977"/>
    </source>
</evidence>
<protein>
    <submittedName>
        <fullName evidence="7">TetR family transcriptional regulator</fullName>
    </submittedName>
</protein>
<keyword evidence="8" id="KW-1185">Reference proteome</keyword>
<reference evidence="7 8" key="1">
    <citation type="journal article" date="2019" name="Int. J. Syst. Evol. Microbiol.">
        <title>The Global Catalogue of Microorganisms (GCM) 10K type strain sequencing project: providing services to taxonomists for standard genome sequencing and annotation.</title>
        <authorList>
            <consortium name="The Broad Institute Genomics Platform"/>
            <consortium name="The Broad Institute Genome Sequencing Center for Infectious Disease"/>
            <person name="Wu L."/>
            <person name="Ma J."/>
        </authorList>
    </citation>
    <scope>NUCLEOTIDE SEQUENCE [LARGE SCALE GENOMIC DNA]</scope>
    <source>
        <strain evidence="7 8">JCM 6833</strain>
    </source>
</reference>
<dbReference type="InterPro" id="IPR023772">
    <property type="entry name" value="DNA-bd_HTH_TetR-type_CS"/>
</dbReference>
<proteinExistence type="predicted"/>
<dbReference type="InterPro" id="IPR001647">
    <property type="entry name" value="HTH_TetR"/>
</dbReference>
<evidence type="ECO:0000256" key="1">
    <source>
        <dbReference type="ARBA" id="ARBA00023015"/>
    </source>
</evidence>
<feature type="compositionally biased region" description="Low complexity" evidence="5">
    <location>
        <begin position="194"/>
        <end position="206"/>
    </location>
</feature>
<dbReference type="Pfam" id="PF00440">
    <property type="entry name" value="TetR_N"/>
    <property type="match status" value="1"/>
</dbReference>
<keyword evidence="2 4" id="KW-0238">DNA-binding</keyword>
<dbReference type="InterPro" id="IPR050109">
    <property type="entry name" value="HTH-type_TetR-like_transc_reg"/>
</dbReference>
<evidence type="ECO:0000313" key="8">
    <source>
        <dbReference type="Proteomes" id="UP001501509"/>
    </source>
</evidence>
<feature type="DNA-binding region" description="H-T-H motif" evidence="4">
    <location>
        <begin position="32"/>
        <end position="51"/>
    </location>
</feature>
<evidence type="ECO:0000256" key="5">
    <source>
        <dbReference type="SAM" id="MobiDB-lite"/>
    </source>
</evidence>
<evidence type="ECO:0000256" key="2">
    <source>
        <dbReference type="ARBA" id="ARBA00023125"/>
    </source>
</evidence>
<sequence>MAKTQTRRKDTRQRIQDTALELFLEHGYEKTSLREIAERLEVTKAALYYHFKTKEDIVLSLFDRLGTSFDELIAWAEGEPPTLETRRELLRRLNEELAGSTPLFRFLQENQAAMRDMRPGEDFKDRMQSLARLIIDQEADVVGRVRSVSALFTVYFGGFAVQAMEGPMEEKRAALLQVADEMLTAAHVREPGQDAASEDASSGDAS</sequence>
<comment type="caution">
    <text evidence="7">The sequence shown here is derived from an EMBL/GenBank/DDBJ whole genome shotgun (WGS) entry which is preliminary data.</text>
</comment>
<feature type="region of interest" description="Disordered" evidence="5">
    <location>
        <begin position="187"/>
        <end position="206"/>
    </location>
</feature>
<dbReference type="PRINTS" id="PR00455">
    <property type="entry name" value="HTHTETR"/>
</dbReference>
<dbReference type="InterPro" id="IPR009057">
    <property type="entry name" value="Homeodomain-like_sf"/>
</dbReference>
<dbReference type="PROSITE" id="PS01081">
    <property type="entry name" value="HTH_TETR_1"/>
    <property type="match status" value="1"/>
</dbReference>
<keyword evidence="1" id="KW-0805">Transcription regulation</keyword>
<gene>
    <name evidence="7" type="ORF">GCM10010411_80780</name>
</gene>
<dbReference type="PANTHER" id="PTHR30055:SF234">
    <property type="entry name" value="HTH-TYPE TRANSCRIPTIONAL REGULATOR BETI"/>
    <property type="match status" value="1"/>
</dbReference>
<evidence type="ECO:0000256" key="3">
    <source>
        <dbReference type="ARBA" id="ARBA00023163"/>
    </source>
</evidence>
<organism evidence="7 8">
    <name type="scientific">Actinomadura fulvescens</name>
    <dbReference type="NCBI Taxonomy" id="46160"/>
    <lineage>
        <taxon>Bacteria</taxon>
        <taxon>Bacillati</taxon>
        <taxon>Actinomycetota</taxon>
        <taxon>Actinomycetes</taxon>
        <taxon>Streptosporangiales</taxon>
        <taxon>Thermomonosporaceae</taxon>
        <taxon>Actinomadura</taxon>
    </lineage>
</organism>
<evidence type="ECO:0000256" key="4">
    <source>
        <dbReference type="PROSITE-ProRule" id="PRU00335"/>
    </source>
</evidence>
<dbReference type="PROSITE" id="PS50977">
    <property type="entry name" value="HTH_TETR_2"/>
    <property type="match status" value="1"/>
</dbReference>
<dbReference type="RefSeq" id="WP_344547788.1">
    <property type="nucleotide sequence ID" value="NZ_BAAATD010000015.1"/>
</dbReference>
<dbReference type="PANTHER" id="PTHR30055">
    <property type="entry name" value="HTH-TYPE TRANSCRIPTIONAL REGULATOR RUTR"/>
    <property type="match status" value="1"/>
</dbReference>
<accession>A0ABN3QMY3</accession>
<dbReference type="Gene3D" id="1.10.357.10">
    <property type="entry name" value="Tetracycline Repressor, domain 2"/>
    <property type="match status" value="1"/>
</dbReference>